<evidence type="ECO:0000313" key="2">
    <source>
        <dbReference type="Proteomes" id="UP001571476"/>
    </source>
</evidence>
<protein>
    <recommendedName>
        <fullName evidence="3">Enolpyruvate transferase domain-containing protein</fullName>
    </recommendedName>
</protein>
<evidence type="ECO:0000313" key="1">
    <source>
        <dbReference type="EMBL" id="MFA3842644.1"/>
    </source>
</evidence>
<reference evidence="1 2" key="1">
    <citation type="submission" date="2024-08" db="EMBL/GenBank/DDBJ databases">
        <title>Genome sequence of Streptomyces aureus CACIA-1.46HGO.</title>
        <authorList>
            <person name="Evangelista-Martinez Z."/>
        </authorList>
    </citation>
    <scope>NUCLEOTIDE SEQUENCE [LARGE SCALE GENOMIC DNA]</scope>
    <source>
        <strain evidence="1 2">CACIA-1.46HGO</strain>
    </source>
</reference>
<organism evidence="1 2">
    <name type="scientific">Streptomyces aureus</name>
    <dbReference type="NCBI Taxonomy" id="193461"/>
    <lineage>
        <taxon>Bacteria</taxon>
        <taxon>Bacillati</taxon>
        <taxon>Actinomycetota</taxon>
        <taxon>Actinomycetes</taxon>
        <taxon>Kitasatosporales</taxon>
        <taxon>Streptomycetaceae</taxon>
        <taxon>Streptomyces</taxon>
    </lineage>
</organism>
<dbReference type="InterPro" id="IPR013792">
    <property type="entry name" value="RNA3'P_cycl/enolpyr_Trfase_a/b"/>
</dbReference>
<keyword evidence="2" id="KW-1185">Reference proteome</keyword>
<dbReference type="RefSeq" id="WP_372566563.1">
    <property type="nucleotide sequence ID" value="NZ_JBGOSP010000041.1"/>
</dbReference>
<evidence type="ECO:0008006" key="3">
    <source>
        <dbReference type="Google" id="ProtNLM"/>
    </source>
</evidence>
<dbReference type="InterPro" id="IPR036968">
    <property type="entry name" value="Enolpyruvate_Tfrase_sf"/>
</dbReference>
<accession>A0ABV4SYD4</accession>
<name>A0ABV4SYD4_9ACTN</name>
<dbReference type="EMBL" id="JBGOSP010000041">
    <property type="protein sequence ID" value="MFA3842644.1"/>
    <property type="molecule type" value="Genomic_DNA"/>
</dbReference>
<sequence length="110" mass="11795">MGRHCSFTFCFECSCGALARITTRCLGAVACRFHGRDFQHTAKIGGPRRLRGADLVIPDLRAGFGYVLAALVAEGTSTIAETRYLERGYEQPVAKLAAVGAASFAQVRAL</sequence>
<comment type="caution">
    <text evidence="1">The sequence shown here is derived from an EMBL/GenBank/DDBJ whole genome shotgun (WGS) entry which is preliminary data.</text>
</comment>
<dbReference type="SUPFAM" id="SSF55205">
    <property type="entry name" value="EPT/RTPC-like"/>
    <property type="match status" value="1"/>
</dbReference>
<dbReference type="Gene3D" id="3.65.10.10">
    <property type="entry name" value="Enolpyruvate transferase domain"/>
    <property type="match status" value="1"/>
</dbReference>
<proteinExistence type="predicted"/>
<dbReference type="PANTHER" id="PTHR43783:SF1">
    <property type="entry name" value="UDP-N-ACETYLGLUCOSAMINE 1-CARBOXYVINYLTRANSFERASE"/>
    <property type="match status" value="1"/>
</dbReference>
<dbReference type="PANTHER" id="PTHR43783">
    <property type="entry name" value="UDP-N-ACETYLGLUCOSAMINE 1-CARBOXYVINYLTRANSFERASE"/>
    <property type="match status" value="1"/>
</dbReference>
<dbReference type="Proteomes" id="UP001571476">
    <property type="component" value="Unassembled WGS sequence"/>
</dbReference>
<gene>
    <name evidence="1" type="ORF">ACEG43_41885</name>
</gene>
<dbReference type="InterPro" id="IPR050068">
    <property type="entry name" value="MurA_subfamily"/>
</dbReference>